<dbReference type="Proteomes" id="UP000747542">
    <property type="component" value="Unassembled WGS sequence"/>
</dbReference>
<reference evidence="2" key="1">
    <citation type="journal article" date="2021" name="Sci. Adv.">
        <title>The American lobster genome reveals insights on longevity, neural, and immune adaptations.</title>
        <authorList>
            <person name="Polinski J.M."/>
            <person name="Zimin A.V."/>
            <person name="Clark K.F."/>
            <person name="Kohn A.B."/>
            <person name="Sadowski N."/>
            <person name="Timp W."/>
            <person name="Ptitsyn A."/>
            <person name="Khanna P."/>
            <person name="Romanova D.Y."/>
            <person name="Williams P."/>
            <person name="Greenwood S.J."/>
            <person name="Moroz L.L."/>
            <person name="Walt D.R."/>
            <person name="Bodnar A.G."/>
        </authorList>
    </citation>
    <scope>NUCLEOTIDE SEQUENCE</scope>
    <source>
        <strain evidence="2">GMGI-L3</strain>
    </source>
</reference>
<proteinExistence type="predicted"/>
<keyword evidence="3" id="KW-1185">Reference proteome</keyword>
<name>A0A8J5JH09_HOMAM</name>
<accession>A0A8J5JH09</accession>
<evidence type="ECO:0000313" key="3">
    <source>
        <dbReference type="Proteomes" id="UP000747542"/>
    </source>
</evidence>
<comment type="caution">
    <text evidence="2">The sequence shown here is derived from an EMBL/GenBank/DDBJ whole genome shotgun (WGS) entry which is preliminary data.</text>
</comment>
<organism evidence="2 3">
    <name type="scientific">Homarus americanus</name>
    <name type="common">American lobster</name>
    <dbReference type="NCBI Taxonomy" id="6706"/>
    <lineage>
        <taxon>Eukaryota</taxon>
        <taxon>Metazoa</taxon>
        <taxon>Ecdysozoa</taxon>
        <taxon>Arthropoda</taxon>
        <taxon>Crustacea</taxon>
        <taxon>Multicrustacea</taxon>
        <taxon>Malacostraca</taxon>
        <taxon>Eumalacostraca</taxon>
        <taxon>Eucarida</taxon>
        <taxon>Decapoda</taxon>
        <taxon>Pleocyemata</taxon>
        <taxon>Astacidea</taxon>
        <taxon>Nephropoidea</taxon>
        <taxon>Nephropidae</taxon>
        <taxon>Homarus</taxon>
    </lineage>
</organism>
<dbReference type="AlphaFoldDB" id="A0A8J5JH09"/>
<evidence type="ECO:0000313" key="2">
    <source>
        <dbReference type="EMBL" id="KAG7155455.1"/>
    </source>
</evidence>
<feature type="compositionally biased region" description="Polar residues" evidence="1">
    <location>
        <begin position="264"/>
        <end position="296"/>
    </location>
</feature>
<dbReference type="EMBL" id="JAHLQT010041626">
    <property type="protein sequence ID" value="KAG7155455.1"/>
    <property type="molecule type" value="Genomic_DNA"/>
</dbReference>
<feature type="region of interest" description="Disordered" evidence="1">
    <location>
        <begin position="170"/>
        <end position="196"/>
    </location>
</feature>
<evidence type="ECO:0000256" key="1">
    <source>
        <dbReference type="SAM" id="MobiDB-lite"/>
    </source>
</evidence>
<protein>
    <submittedName>
        <fullName evidence="2">Uncharacterized protein</fullName>
    </submittedName>
</protein>
<sequence>HFFLFTYFFPTLLPLHAPLPNTSSSSAPLPSTSSPLRTTSQHFFLFTYFFPALHPLYAPLPSTSSSSRTTSQHFFLFAPLPSTSSSSRTTSQHFFLFTHHFPALLPLHAPLPNTSSSSRTSSQHFFILARFPPAGPTSGRILKTPHKVTRNVTEIRWKFSDLRVSVKKKAAQDKKYAGGTEEEREPTPGPSGARFTATGSCFREEFMFRPVQEKDDSITLILNEDIQEHDITVPIVHLEPETSAPTNIPGISSSGTYEVETCSSSNTRQPIAATTEQRSRSSTPSATAVRSTVTGDSTDEMGSSPMPSTIRSGRRPRTSSARKDEDLLREMLRVQTQMRDSFLQLVANTECIASAMLCIARVMQSKNPIQ</sequence>
<feature type="non-terminal residue" evidence="2">
    <location>
        <position position="1"/>
    </location>
</feature>
<gene>
    <name evidence="2" type="ORF">Hamer_G030778</name>
</gene>
<feature type="region of interest" description="Disordered" evidence="1">
    <location>
        <begin position="264"/>
        <end position="325"/>
    </location>
</feature>